<evidence type="ECO:0000313" key="2">
    <source>
        <dbReference type="Proteomes" id="UP000050424"/>
    </source>
</evidence>
<dbReference type="EMBL" id="LKCW01000204">
    <property type="protein sequence ID" value="KPM36430.1"/>
    <property type="molecule type" value="Genomic_DNA"/>
</dbReference>
<dbReference type="AlphaFoldDB" id="A0A0P7AQN4"/>
<keyword evidence="2" id="KW-1185">Reference proteome</keyword>
<proteinExistence type="predicted"/>
<gene>
    <name evidence="1" type="ORF">AK830_g10133</name>
</gene>
<accession>A0A0P7AQN4</accession>
<organism evidence="1 2">
    <name type="scientific">Neonectria ditissima</name>
    <dbReference type="NCBI Taxonomy" id="78410"/>
    <lineage>
        <taxon>Eukaryota</taxon>
        <taxon>Fungi</taxon>
        <taxon>Dikarya</taxon>
        <taxon>Ascomycota</taxon>
        <taxon>Pezizomycotina</taxon>
        <taxon>Sordariomycetes</taxon>
        <taxon>Hypocreomycetidae</taxon>
        <taxon>Hypocreales</taxon>
        <taxon>Nectriaceae</taxon>
        <taxon>Neonectria</taxon>
    </lineage>
</organism>
<feature type="non-terminal residue" evidence="1">
    <location>
        <position position="18"/>
    </location>
</feature>
<dbReference type="Proteomes" id="UP000050424">
    <property type="component" value="Unassembled WGS sequence"/>
</dbReference>
<protein>
    <submittedName>
        <fullName evidence="1">Uncharacterized protein</fullName>
    </submittedName>
</protein>
<evidence type="ECO:0000313" key="1">
    <source>
        <dbReference type="EMBL" id="KPM36430.1"/>
    </source>
</evidence>
<sequence length="18" mass="1832">MSAYDIKGKYAIVTGAGS</sequence>
<name>A0A0P7AQN4_9HYPO</name>
<reference evidence="1 2" key="1">
    <citation type="submission" date="2015-09" db="EMBL/GenBank/DDBJ databases">
        <title>Draft genome of a European isolate of the apple canker pathogen Neonectria ditissima.</title>
        <authorList>
            <person name="Gomez-Cortecero A."/>
            <person name="Harrison R.J."/>
            <person name="Armitage A.D."/>
        </authorList>
    </citation>
    <scope>NUCLEOTIDE SEQUENCE [LARGE SCALE GENOMIC DNA]</scope>
    <source>
        <strain evidence="1 2">R09/05</strain>
    </source>
</reference>
<comment type="caution">
    <text evidence="1">The sequence shown here is derived from an EMBL/GenBank/DDBJ whole genome shotgun (WGS) entry which is preliminary data.</text>
</comment>